<evidence type="ECO:0000313" key="4">
    <source>
        <dbReference type="EMBL" id="UOF01159.1"/>
    </source>
</evidence>
<dbReference type="EMBL" id="CP093442">
    <property type="protein sequence ID" value="UOF01159.1"/>
    <property type="molecule type" value="Genomic_DNA"/>
</dbReference>
<reference evidence="4" key="1">
    <citation type="submission" date="2022-03" db="EMBL/GenBank/DDBJ databases">
        <title>Genome Identification and Characterization of new species Bdellovibrio reynosense LBG001 sp. nov. from a Mexico soil sample.</title>
        <authorList>
            <person name="Camilli A."/>
            <person name="Ajao Y."/>
            <person name="Guo X."/>
        </authorList>
    </citation>
    <scope>NUCLEOTIDE SEQUENCE</scope>
    <source>
        <strain evidence="4">LBG001</strain>
    </source>
</reference>
<evidence type="ECO:0000259" key="3">
    <source>
        <dbReference type="PROSITE" id="PS50977"/>
    </source>
</evidence>
<dbReference type="InterPro" id="IPR023772">
    <property type="entry name" value="DNA-bd_HTH_TetR-type_CS"/>
</dbReference>
<protein>
    <submittedName>
        <fullName evidence="4">TetR family transcriptional regulator</fullName>
    </submittedName>
</protein>
<keyword evidence="5" id="KW-1185">Reference proteome</keyword>
<dbReference type="RefSeq" id="WP_243537505.1">
    <property type="nucleotide sequence ID" value="NZ_CP093442.1"/>
</dbReference>
<keyword evidence="1 2" id="KW-0238">DNA-binding</keyword>
<dbReference type="PANTHER" id="PTHR30055">
    <property type="entry name" value="HTH-TYPE TRANSCRIPTIONAL REGULATOR RUTR"/>
    <property type="match status" value="1"/>
</dbReference>
<dbReference type="Gene3D" id="1.10.357.10">
    <property type="entry name" value="Tetracycline Repressor, domain 2"/>
    <property type="match status" value="1"/>
</dbReference>
<evidence type="ECO:0000256" key="1">
    <source>
        <dbReference type="ARBA" id="ARBA00023125"/>
    </source>
</evidence>
<dbReference type="Pfam" id="PF00440">
    <property type="entry name" value="TetR_N"/>
    <property type="match status" value="1"/>
</dbReference>
<gene>
    <name evidence="4" type="ORF">MNR06_15780</name>
</gene>
<dbReference type="PRINTS" id="PR00455">
    <property type="entry name" value="HTHTETR"/>
</dbReference>
<dbReference type="PANTHER" id="PTHR30055:SF226">
    <property type="entry name" value="HTH-TYPE TRANSCRIPTIONAL REGULATOR PKSA"/>
    <property type="match status" value="1"/>
</dbReference>
<evidence type="ECO:0000256" key="2">
    <source>
        <dbReference type="PROSITE-ProRule" id="PRU00335"/>
    </source>
</evidence>
<dbReference type="InterPro" id="IPR009057">
    <property type="entry name" value="Homeodomain-like_sf"/>
</dbReference>
<dbReference type="SUPFAM" id="SSF46689">
    <property type="entry name" value="Homeodomain-like"/>
    <property type="match status" value="1"/>
</dbReference>
<feature type="DNA-binding region" description="H-T-H motif" evidence="2">
    <location>
        <begin position="42"/>
        <end position="61"/>
    </location>
</feature>
<name>A0ABY4C8Q1_9BACT</name>
<sequence>MKTETPEVTAKRPKRKDRLASEEALLEAALGLFSSQGFEVTTTKMIAQKADVNEALITRYFGGKQGLFISLVDRFITGISTRQLPYPPQSTLTRELERYVIDRIQQYRSRSEFSKAYYAQALIDKKFKKKFYQTVSVNLERNLLERLQILNKEEKIRGGCVEEIRQDISTYMSGLFLQDRLLRETPEEETIRKALRFVRKYAVAFET</sequence>
<dbReference type="PROSITE" id="PS50977">
    <property type="entry name" value="HTH_TETR_2"/>
    <property type="match status" value="1"/>
</dbReference>
<dbReference type="PROSITE" id="PS01081">
    <property type="entry name" value="HTH_TETR_1"/>
    <property type="match status" value="1"/>
</dbReference>
<feature type="domain" description="HTH tetR-type" evidence="3">
    <location>
        <begin position="19"/>
        <end position="79"/>
    </location>
</feature>
<dbReference type="Proteomes" id="UP000830116">
    <property type="component" value="Chromosome"/>
</dbReference>
<dbReference type="InterPro" id="IPR001647">
    <property type="entry name" value="HTH_TetR"/>
</dbReference>
<organism evidence="4 5">
    <name type="scientific">Bdellovibrio reynosensis</name>
    <dbReference type="NCBI Taxonomy" id="2835041"/>
    <lineage>
        <taxon>Bacteria</taxon>
        <taxon>Pseudomonadati</taxon>
        <taxon>Bdellovibrionota</taxon>
        <taxon>Bdellovibrionia</taxon>
        <taxon>Bdellovibrionales</taxon>
        <taxon>Pseudobdellovibrionaceae</taxon>
        <taxon>Bdellovibrio</taxon>
    </lineage>
</organism>
<dbReference type="InterPro" id="IPR050109">
    <property type="entry name" value="HTH-type_TetR-like_transc_reg"/>
</dbReference>
<proteinExistence type="predicted"/>
<accession>A0ABY4C8Q1</accession>
<evidence type="ECO:0000313" key="5">
    <source>
        <dbReference type="Proteomes" id="UP000830116"/>
    </source>
</evidence>